<dbReference type="EMBL" id="MRVG01000004">
    <property type="protein sequence ID" value="PMB69614.1"/>
    <property type="molecule type" value="Genomic_DNA"/>
</dbReference>
<reference evidence="2 3" key="1">
    <citation type="journal article" date="2016" name="Appl. Microbiol. Biotechnol.">
        <title>Characterization of T-DNA insertion mutants with decreased virulence in the entomopathogenic fungus Beauveria bassiana JEF-007.</title>
        <authorList>
            <person name="Kim S."/>
            <person name="Lee S.J."/>
            <person name="Nai Y.S."/>
            <person name="Yu J.S."/>
            <person name="Lee M.R."/>
            <person name="Yang Y.T."/>
            <person name="Kim J.S."/>
        </authorList>
    </citation>
    <scope>NUCLEOTIDE SEQUENCE [LARGE SCALE GENOMIC DNA]</scope>
    <source>
        <strain evidence="2 3">JEF-007</strain>
    </source>
</reference>
<evidence type="ECO:0000256" key="1">
    <source>
        <dbReference type="SAM" id="MobiDB-lite"/>
    </source>
</evidence>
<dbReference type="Proteomes" id="UP000235728">
    <property type="component" value="Unassembled WGS sequence"/>
</dbReference>
<feature type="region of interest" description="Disordered" evidence="1">
    <location>
        <begin position="1"/>
        <end position="32"/>
    </location>
</feature>
<dbReference type="AlphaFoldDB" id="A0A2N6NQR8"/>
<protein>
    <submittedName>
        <fullName evidence="2">Uncharacterized protein</fullName>
    </submittedName>
</protein>
<evidence type="ECO:0000313" key="2">
    <source>
        <dbReference type="EMBL" id="PMB69614.1"/>
    </source>
</evidence>
<organism evidence="2 3">
    <name type="scientific">Beauveria bassiana</name>
    <name type="common">White muscardine disease fungus</name>
    <name type="synonym">Tritirachium shiotae</name>
    <dbReference type="NCBI Taxonomy" id="176275"/>
    <lineage>
        <taxon>Eukaryota</taxon>
        <taxon>Fungi</taxon>
        <taxon>Dikarya</taxon>
        <taxon>Ascomycota</taxon>
        <taxon>Pezizomycotina</taxon>
        <taxon>Sordariomycetes</taxon>
        <taxon>Hypocreomycetidae</taxon>
        <taxon>Hypocreales</taxon>
        <taxon>Cordycipitaceae</taxon>
        <taxon>Beauveria</taxon>
    </lineage>
</organism>
<proteinExistence type="predicted"/>
<gene>
    <name evidence="2" type="ORF">BM221_004258</name>
</gene>
<sequence length="71" mass="7911">MNIGSRRQRTIEAGQFLSAQEDPEDGYDEGRTPCRASQSTYQCFWAMAPKESGTQIGRYLPRKGGPPMEGI</sequence>
<name>A0A2N6NQR8_BEABA</name>
<accession>A0A2N6NQR8</accession>
<evidence type="ECO:0000313" key="3">
    <source>
        <dbReference type="Proteomes" id="UP000235728"/>
    </source>
</evidence>
<comment type="caution">
    <text evidence="2">The sequence shown here is derived from an EMBL/GenBank/DDBJ whole genome shotgun (WGS) entry which is preliminary data.</text>
</comment>